<evidence type="ECO:0000256" key="10">
    <source>
        <dbReference type="ARBA" id="ARBA00023180"/>
    </source>
</evidence>
<dbReference type="WBParaSite" id="NBR_0002124401-mRNA-1">
    <property type="protein sequence ID" value="NBR_0002124401-mRNA-1"/>
    <property type="gene ID" value="NBR_0002124401"/>
</dbReference>
<comment type="cofactor">
    <cofactor evidence="13 16">
        <name>Mn(2+)</name>
        <dbReference type="ChEBI" id="CHEBI:29035"/>
    </cofactor>
</comment>
<keyword evidence="10 15" id="KW-0325">Glycoprotein</keyword>
<name>A0A0N4YVH2_NIPBR</name>
<gene>
    <name evidence="18" type="ORF">NBR_LOCUS21245</name>
</gene>
<evidence type="ECO:0000256" key="1">
    <source>
        <dbReference type="ARBA" id="ARBA00004606"/>
    </source>
</evidence>
<feature type="binding site" evidence="13">
    <location>
        <position position="165"/>
    </location>
    <ligand>
        <name>Mn(2+)</name>
        <dbReference type="ChEBI" id="CHEBI:29035"/>
    </ligand>
</feature>
<evidence type="ECO:0000256" key="7">
    <source>
        <dbReference type="ARBA" id="ARBA00022968"/>
    </source>
</evidence>
<dbReference type="GO" id="GO:0000398">
    <property type="term" value="P:mRNA splicing, via spliceosome"/>
    <property type="evidence" value="ECO:0007669"/>
    <property type="project" value="InterPro"/>
</dbReference>
<accession>A0A0N4YVH2</accession>
<feature type="glycosylation site" description="N-linked (GlcNAc...) asparagine" evidence="15">
    <location>
        <position position="271"/>
    </location>
</feature>
<evidence type="ECO:0000256" key="3">
    <source>
        <dbReference type="ARBA" id="ARBA00007706"/>
    </source>
</evidence>
<dbReference type="Pfam" id="PF03360">
    <property type="entry name" value="Glyco_transf_43"/>
    <property type="match status" value="2"/>
</dbReference>
<comment type="pathway">
    <text evidence="16">Protein modification; protein glycosylation.</text>
</comment>
<keyword evidence="19" id="KW-1185">Reference proteome</keyword>
<dbReference type="InterPro" id="IPR005027">
    <property type="entry name" value="Glyco_trans_43"/>
</dbReference>
<dbReference type="InterPro" id="IPR029044">
    <property type="entry name" value="Nucleotide-diphossugar_trans"/>
</dbReference>
<comment type="similarity">
    <text evidence="2">Belongs to the CWC16 family.</text>
</comment>
<dbReference type="GO" id="GO:0015018">
    <property type="term" value="F:galactosylgalactosylxylosylprotein 3-beta-glucuronosyltransferase activity"/>
    <property type="evidence" value="ECO:0007669"/>
    <property type="project" value="UniProtKB-UniRule"/>
</dbReference>
<evidence type="ECO:0000256" key="6">
    <source>
        <dbReference type="ARBA" id="ARBA00022692"/>
    </source>
</evidence>
<keyword evidence="13 16" id="KW-0479">Metal-binding</keyword>
<keyword evidence="16" id="KW-0333">Golgi apparatus</keyword>
<dbReference type="AlphaFoldDB" id="A0A0N4YVH2"/>
<evidence type="ECO:0000313" key="20">
    <source>
        <dbReference type="WBParaSite" id="NBR_0002124401-mRNA-1"/>
    </source>
</evidence>
<evidence type="ECO:0000256" key="2">
    <source>
        <dbReference type="ARBA" id="ARBA00005595"/>
    </source>
</evidence>
<reference evidence="20" key="1">
    <citation type="submission" date="2017-02" db="UniProtKB">
        <authorList>
            <consortium name="WormBaseParasite"/>
        </authorList>
    </citation>
    <scope>IDENTIFICATION</scope>
</reference>
<comment type="catalytic activity">
    <reaction evidence="11 16">
        <text>3-O-(beta-D-galactosyl-(1-&gt;3)-beta-D-galactosyl-(1-&gt;4)-beta-D-xylosyl)-L-seryl-[protein] + UDP-alpha-D-glucuronate = 3-O-(beta-D-GlcA-(1-&gt;3)-beta-D-Gal-(1-&gt;3)-beta-D-Gal-(1-&gt;4)-beta-D-Xyl)-L-seryl-[protein] + UDP + H(+)</text>
        <dbReference type="Rhea" id="RHEA:24168"/>
        <dbReference type="Rhea" id="RHEA-COMP:12571"/>
        <dbReference type="Rhea" id="RHEA-COMP:12573"/>
        <dbReference type="ChEBI" id="CHEBI:15378"/>
        <dbReference type="ChEBI" id="CHEBI:58052"/>
        <dbReference type="ChEBI" id="CHEBI:58223"/>
        <dbReference type="ChEBI" id="CHEBI:132090"/>
        <dbReference type="ChEBI" id="CHEBI:132093"/>
        <dbReference type="EC" id="2.4.1.135"/>
    </reaction>
</comment>
<keyword evidence="8 16" id="KW-1133">Transmembrane helix</keyword>
<evidence type="ECO:0000256" key="16">
    <source>
        <dbReference type="RuleBase" id="RU363127"/>
    </source>
</evidence>
<feature type="active site" description="Proton donor/acceptor" evidence="12">
    <location>
        <position position="251"/>
    </location>
</feature>
<dbReference type="Pfam" id="PF04502">
    <property type="entry name" value="Saf4_Yju2"/>
    <property type="match status" value="1"/>
</dbReference>
<dbReference type="Proteomes" id="UP000271162">
    <property type="component" value="Unassembled WGS sequence"/>
</dbReference>
<dbReference type="STRING" id="27835.A0A0N4YVH2"/>
<dbReference type="GO" id="GO:0071014">
    <property type="term" value="C:post-mRNA release spliceosomal complex"/>
    <property type="evidence" value="ECO:0007669"/>
    <property type="project" value="TreeGrafter"/>
</dbReference>
<dbReference type="CDD" id="cd00218">
    <property type="entry name" value="GlcAT-I"/>
    <property type="match status" value="1"/>
</dbReference>
<evidence type="ECO:0000313" key="18">
    <source>
        <dbReference type="EMBL" id="VDL84991.1"/>
    </source>
</evidence>
<feature type="coiled-coil region" evidence="17">
    <location>
        <begin position="32"/>
        <end position="80"/>
    </location>
</feature>
<organism evidence="20">
    <name type="scientific">Nippostrongylus brasiliensis</name>
    <name type="common">Rat hookworm</name>
    <dbReference type="NCBI Taxonomy" id="27835"/>
    <lineage>
        <taxon>Eukaryota</taxon>
        <taxon>Metazoa</taxon>
        <taxon>Ecdysozoa</taxon>
        <taxon>Nematoda</taxon>
        <taxon>Chromadorea</taxon>
        <taxon>Rhabditida</taxon>
        <taxon>Rhabditina</taxon>
        <taxon>Rhabditomorpha</taxon>
        <taxon>Strongyloidea</taxon>
        <taxon>Heligmosomidae</taxon>
        <taxon>Nippostrongylus</taxon>
    </lineage>
</organism>
<keyword evidence="9 16" id="KW-0472">Membrane</keyword>
<dbReference type="OMA" id="EFRMRCH"/>
<keyword evidence="7 16" id="KW-0735">Signal-anchor</keyword>
<keyword evidence="5 16" id="KW-0808">Transferase</keyword>
<dbReference type="InterPro" id="IPR007590">
    <property type="entry name" value="Saf4/Yju2"/>
</dbReference>
<keyword evidence="17" id="KW-0175">Coiled coil</keyword>
<evidence type="ECO:0000256" key="8">
    <source>
        <dbReference type="ARBA" id="ARBA00022989"/>
    </source>
</evidence>
<dbReference type="Gene3D" id="3.90.550.10">
    <property type="entry name" value="Spore Coat Polysaccharide Biosynthesis Protein SpsA, Chain A"/>
    <property type="match status" value="2"/>
</dbReference>
<feature type="transmembrane region" description="Helical" evidence="16">
    <location>
        <begin position="9"/>
        <end position="30"/>
    </location>
</feature>
<protein>
    <recommendedName>
        <fullName evidence="4 16">Galactosylgalactosylxylosylprotein 3-beta-glucuronosyltransferase</fullName>
        <ecNumber evidence="4 16">2.4.1.135</ecNumber>
    </recommendedName>
</protein>
<dbReference type="PANTHER" id="PTHR12111">
    <property type="entry name" value="SPLICING FACTOR YJU2"/>
    <property type="match status" value="1"/>
</dbReference>
<dbReference type="EC" id="2.4.1.135" evidence="4 16"/>
<dbReference type="GO" id="GO:0005684">
    <property type="term" value="C:U2-type spliceosomal complex"/>
    <property type="evidence" value="ECO:0007669"/>
    <property type="project" value="TreeGrafter"/>
</dbReference>
<evidence type="ECO:0000256" key="14">
    <source>
        <dbReference type="PIRSR" id="PIRSR605027-4"/>
    </source>
</evidence>
<evidence type="ECO:0000256" key="11">
    <source>
        <dbReference type="ARBA" id="ARBA00047979"/>
    </source>
</evidence>
<dbReference type="GO" id="GO:0046872">
    <property type="term" value="F:metal ion binding"/>
    <property type="evidence" value="ECO:0007669"/>
    <property type="project" value="UniProtKB-KW"/>
</dbReference>
<evidence type="ECO:0000256" key="4">
    <source>
        <dbReference type="ARBA" id="ARBA00012641"/>
    </source>
</evidence>
<sequence length="600" mass="69367">MGTLVFDRWWFRAFVAVAMFFACQLCFMISRLQNLDEEKITLQAEVQTLERKRDTLLMDLANKERDILRLDRKEQQLEVLVRDRLSLASTTRKDDPMIYFVTPTAFRPAQKADLTRLSYTLSHVPNLHWIVIEDSDVTSKSISEILQRTQLSDLKRGAVYFGDDDNTYDLKLFDEIRSVKVAGIWPVGIVGGLIVEKPILSENGTVEGFNAIWKPDRPFPIDMAAFALNITVVTSHRGAAFSYDVARGYQESHFLTGLGLTRSDLEPKAENCTKVYVWHTRTEQSKLSKDDWRRLTAKNREQFDDAVKMGERKGQNFYYPPDFDYKKHKNLNKYHGTHALRERAKKISQGILVIRFEMPFNIWCLGCNNHVGMGVRYNAEKKKIGMYYTTPLYEFRMKCHLCDNYYVIRTDPKNFDYELVEGCTRQEKRFEPSEVDQIDTSDSAFSHKLAADAMFKTEHLEEDKDKATNDEVRMEKIEWVQERLRDDFAANQALRAQFRKEKRDLNEKRAQDADLRARCSLSIPLAPEDPNDQRVAEMLLRYRGVSCDSRGRATRTSRRGSSTADIPINILQGATSVFVDLIGGTLESVNAKEQRSSNQR</sequence>
<evidence type="ECO:0000256" key="13">
    <source>
        <dbReference type="PIRSR" id="PIRSR605027-3"/>
    </source>
</evidence>
<keyword evidence="6 16" id="KW-0812">Transmembrane</keyword>
<evidence type="ECO:0000256" key="17">
    <source>
        <dbReference type="SAM" id="Coils"/>
    </source>
</evidence>
<reference evidence="18 19" key="2">
    <citation type="submission" date="2018-11" db="EMBL/GenBank/DDBJ databases">
        <authorList>
            <consortium name="Pathogen Informatics"/>
        </authorList>
    </citation>
    <scope>NUCLEOTIDE SEQUENCE [LARGE SCALE GENOMIC DNA]</scope>
</reference>
<evidence type="ECO:0000256" key="15">
    <source>
        <dbReference type="PIRSR" id="PIRSR605027-6"/>
    </source>
</evidence>
<keyword evidence="13 16" id="KW-0464">Manganese</keyword>
<feature type="site" description="Interaction with galactose moiety of substrate glycoprotein" evidence="14">
    <location>
        <position position="196"/>
    </location>
</feature>
<dbReference type="PANTHER" id="PTHR12111:SF2">
    <property type="entry name" value="SPLICING FACTOR YJU2B-RELATED"/>
    <property type="match status" value="1"/>
</dbReference>
<proteinExistence type="inferred from homology"/>
<evidence type="ECO:0000256" key="12">
    <source>
        <dbReference type="PIRSR" id="PIRSR605027-1"/>
    </source>
</evidence>
<dbReference type="GO" id="GO:0000139">
    <property type="term" value="C:Golgi membrane"/>
    <property type="evidence" value="ECO:0007669"/>
    <property type="project" value="UniProtKB-SubCell"/>
</dbReference>
<comment type="subcellular location">
    <subcellularLocation>
        <location evidence="16">Golgi apparatus membrane</location>
        <topology evidence="16">Single-pass type II membrane protein</topology>
    </subcellularLocation>
    <subcellularLocation>
        <location evidence="1">Membrane</location>
        <topology evidence="1">Single-pass type II membrane protein</topology>
    </subcellularLocation>
</comment>
<dbReference type="UniPathway" id="UPA00378"/>
<comment type="similarity">
    <text evidence="3 16">Belongs to the glycosyltransferase 43 family.</text>
</comment>
<dbReference type="EMBL" id="UYSL01026086">
    <property type="protein sequence ID" value="VDL84991.1"/>
    <property type="molecule type" value="Genomic_DNA"/>
</dbReference>
<evidence type="ECO:0000313" key="19">
    <source>
        <dbReference type="Proteomes" id="UP000271162"/>
    </source>
</evidence>
<evidence type="ECO:0000256" key="9">
    <source>
        <dbReference type="ARBA" id="ARBA00023136"/>
    </source>
</evidence>
<dbReference type="SUPFAM" id="SSF53448">
    <property type="entry name" value="Nucleotide-diphospho-sugar transferases"/>
    <property type="match status" value="1"/>
</dbReference>
<evidence type="ECO:0000256" key="5">
    <source>
        <dbReference type="ARBA" id="ARBA00022679"/>
    </source>
</evidence>